<feature type="transmembrane region" description="Helical" evidence="1">
    <location>
        <begin position="97"/>
        <end position="120"/>
    </location>
</feature>
<keyword evidence="1" id="KW-0472">Membrane</keyword>
<keyword evidence="1" id="KW-0812">Transmembrane</keyword>
<dbReference type="EMBL" id="CP159253">
    <property type="protein sequence ID" value="XCG47328.1"/>
    <property type="molecule type" value="Genomic_DNA"/>
</dbReference>
<proteinExistence type="predicted"/>
<evidence type="ECO:0008006" key="3">
    <source>
        <dbReference type="Google" id="ProtNLM"/>
    </source>
</evidence>
<dbReference type="AlphaFoldDB" id="A0AAU8CLW6"/>
<reference evidence="2" key="1">
    <citation type="submission" date="2024-06" db="EMBL/GenBank/DDBJ databases">
        <title>Mesorhizobium karijinii sp. nov., a symbiont of the iconic Swainsona formosa from arid Australia.</title>
        <authorList>
            <person name="Hill Y.J."/>
            <person name="Watkin E.L.J."/>
            <person name="O'Hara G.W."/>
            <person name="Terpolilli J."/>
            <person name="Tye M.L."/>
            <person name="Kohlmeier M.G."/>
        </authorList>
    </citation>
    <scope>NUCLEOTIDE SEQUENCE</scope>
    <source>
        <strain evidence="2">WSM2240</strain>
    </source>
</reference>
<name>A0AAU8CLW6_9HYPH</name>
<gene>
    <name evidence="2" type="ORF">ABVK50_18850</name>
</gene>
<evidence type="ECO:0000256" key="1">
    <source>
        <dbReference type="SAM" id="Phobius"/>
    </source>
</evidence>
<sequence length="253" mass="26681">MMTTKFTDEELMAYVDGEVDDEKAHAIEVAAAADPDIAGTIDMFARTRMMARDAFSSVLRETVPPKLLDTALGRSTKERPSAPIRNIIRLRPRRPSVIAISMAAAACVAVIVAGVAGYVAGAGLRNTDGRAARIELAAASDEISGLLGTVRSGEQATLEGGETFGIIGSFRDRGDRFCREFEISGERNGSLAVACRADGGWAVEFAMQTASSGGYEPASSTAVLDSYLTQIGAGSALSDDEERALLNRDEPGK</sequence>
<accession>A0AAU8CLW6</accession>
<evidence type="ECO:0000313" key="2">
    <source>
        <dbReference type="EMBL" id="XCG47328.1"/>
    </source>
</evidence>
<protein>
    <recommendedName>
        <fullName evidence="3">Anti-sigma factor</fullName>
    </recommendedName>
</protein>
<keyword evidence="1" id="KW-1133">Transmembrane helix</keyword>
<organism evidence="2">
    <name type="scientific">Mesorhizobium sp. WSM2240</name>
    <dbReference type="NCBI Taxonomy" id="3228851"/>
    <lineage>
        <taxon>Bacteria</taxon>
        <taxon>Pseudomonadati</taxon>
        <taxon>Pseudomonadota</taxon>
        <taxon>Alphaproteobacteria</taxon>
        <taxon>Hyphomicrobiales</taxon>
        <taxon>Phyllobacteriaceae</taxon>
        <taxon>Mesorhizobium</taxon>
    </lineage>
</organism>